<reference evidence="2 3" key="1">
    <citation type="submission" date="2018-11" db="EMBL/GenBank/DDBJ databases">
        <title>Lysobacter cryohumiis sp. nov., isolated from soil in the Tianshan Mountains, Xinjiang, China.</title>
        <authorList>
            <person name="Luo Y."/>
            <person name="Sheng H."/>
        </authorList>
    </citation>
    <scope>NUCLEOTIDE SEQUENCE [LARGE SCALE GENOMIC DNA]</scope>
    <source>
        <strain evidence="2 3">ZS60</strain>
    </source>
</reference>
<organism evidence="2 3">
    <name type="scientific">Montanilutibacter psychrotolerans</name>
    <dbReference type="NCBI Taxonomy" id="1327343"/>
    <lineage>
        <taxon>Bacteria</taxon>
        <taxon>Pseudomonadati</taxon>
        <taxon>Pseudomonadota</taxon>
        <taxon>Gammaproteobacteria</taxon>
        <taxon>Lysobacterales</taxon>
        <taxon>Lysobacteraceae</taxon>
        <taxon>Montanilutibacter</taxon>
    </lineage>
</organism>
<name>A0A3M8SX05_9GAMM</name>
<dbReference type="InterPro" id="IPR050228">
    <property type="entry name" value="Carboxylesterase_BioH"/>
</dbReference>
<proteinExistence type="predicted"/>
<dbReference type="Proteomes" id="UP000267049">
    <property type="component" value="Unassembled WGS sequence"/>
</dbReference>
<dbReference type="OrthoDB" id="9785847at2"/>
<dbReference type="Gene3D" id="3.40.50.1820">
    <property type="entry name" value="alpha/beta hydrolase"/>
    <property type="match status" value="1"/>
</dbReference>
<dbReference type="Pfam" id="PF12146">
    <property type="entry name" value="Hydrolase_4"/>
    <property type="match status" value="1"/>
</dbReference>
<keyword evidence="3" id="KW-1185">Reference proteome</keyword>
<protein>
    <submittedName>
        <fullName evidence="2">Alpha/beta hydrolase</fullName>
    </submittedName>
</protein>
<sequence length="308" mass="32969">MTSSQTKISTTVRTSLKVKGIRLLFAVGGRLAPAGTERRAAALFTKPFASSRTRARDAALAGATKQTLRIGDCDIATYAWGDPASEPYVLFAHGWSSHGTRVVPWVAPLRAAGYAVVAFDHRAHGNSSGSDANLVAFTELLLEIGRRHGPAAAVIGHSLGGAATALALSRGLAAERAILIAPAADPVDAARRFARLIGMAEYLCARMVAGFERRVGISFEQLQAHRAAPQIGRPALIVHDLDDREVPWSEGERYARYWPQARLISTRGLGHKRIVDDSSVIAAGLRFLRGEDVGERVVSSPNLPYGFA</sequence>
<dbReference type="PANTHER" id="PTHR43194">
    <property type="entry name" value="HYDROLASE ALPHA/BETA FOLD FAMILY"/>
    <property type="match status" value="1"/>
</dbReference>
<comment type="caution">
    <text evidence="2">The sequence shown here is derived from an EMBL/GenBank/DDBJ whole genome shotgun (WGS) entry which is preliminary data.</text>
</comment>
<dbReference type="InterPro" id="IPR022742">
    <property type="entry name" value="Hydrolase_4"/>
</dbReference>
<gene>
    <name evidence="2" type="ORF">EER27_06160</name>
</gene>
<evidence type="ECO:0000259" key="1">
    <source>
        <dbReference type="Pfam" id="PF12146"/>
    </source>
</evidence>
<feature type="domain" description="Serine aminopeptidase S33" evidence="1">
    <location>
        <begin position="88"/>
        <end position="197"/>
    </location>
</feature>
<dbReference type="AlphaFoldDB" id="A0A3M8SX05"/>
<evidence type="ECO:0000313" key="3">
    <source>
        <dbReference type="Proteomes" id="UP000267049"/>
    </source>
</evidence>
<dbReference type="GO" id="GO:0016787">
    <property type="term" value="F:hydrolase activity"/>
    <property type="evidence" value="ECO:0007669"/>
    <property type="project" value="UniProtKB-KW"/>
</dbReference>
<keyword evidence="2" id="KW-0378">Hydrolase</keyword>
<dbReference type="InterPro" id="IPR029058">
    <property type="entry name" value="AB_hydrolase_fold"/>
</dbReference>
<dbReference type="SUPFAM" id="SSF53474">
    <property type="entry name" value="alpha/beta-Hydrolases"/>
    <property type="match status" value="1"/>
</dbReference>
<dbReference type="EMBL" id="RIBS01000002">
    <property type="protein sequence ID" value="RNF85343.1"/>
    <property type="molecule type" value="Genomic_DNA"/>
</dbReference>
<dbReference type="PANTHER" id="PTHR43194:SF2">
    <property type="entry name" value="PEROXISOMAL MEMBRANE PROTEIN LPX1"/>
    <property type="match status" value="1"/>
</dbReference>
<evidence type="ECO:0000313" key="2">
    <source>
        <dbReference type="EMBL" id="RNF85343.1"/>
    </source>
</evidence>
<accession>A0A3M8SX05</accession>